<evidence type="ECO:0000256" key="4">
    <source>
        <dbReference type="ARBA" id="ARBA00022840"/>
    </source>
</evidence>
<keyword evidence="7" id="KW-1185">Reference proteome</keyword>
<evidence type="ECO:0000259" key="5">
    <source>
        <dbReference type="Pfam" id="PF00483"/>
    </source>
</evidence>
<dbReference type="Proteomes" id="UP000823775">
    <property type="component" value="Unassembled WGS sequence"/>
</dbReference>
<proteinExistence type="inferred from homology"/>
<dbReference type="Pfam" id="PF00483">
    <property type="entry name" value="NTP_transferase"/>
    <property type="match status" value="1"/>
</dbReference>
<dbReference type="PROSITE" id="PS00810">
    <property type="entry name" value="ADP_GLC_PYROPHOSPH_3"/>
    <property type="match status" value="1"/>
</dbReference>
<feature type="domain" description="Nucleotidyl transferase" evidence="5">
    <location>
        <begin position="79"/>
        <end position="190"/>
    </location>
</feature>
<dbReference type="InterPro" id="IPR005835">
    <property type="entry name" value="NTP_transferase_dom"/>
</dbReference>
<dbReference type="Gene3D" id="3.90.550.10">
    <property type="entry name" value="Spore Coat Polysaccharide Biosynthesis Protein SpsA, Chain A"/>
    <property type="match status" value="1"/>
</dbReference>
<evidence type="ECO:0000256" key="2">
    <source>
        <dbReference type="ARBA" id="ARBA00011680"/>
    </source>
</evidence>
<dbReference type="EMBL" id="JACEIK010000421">
    <property type="protein sequence ID" value="MCD7456752.1"/>
    <property type="molecule type" value="Genomic_DNA"/>
</dbReference>
<accession>A0ABS8SDC1</accession>
<gene>
    <name evidence="6" type="ORF">HAX54_032990</name>
</gene>
<reference evidence="6 7" key="1">
    <citation type="journal article" date="2021" name="BMC Genomics">
        <title>Datura genome reveals duplications of psychoactive alkaloid biosynthetic genes and high mutation rate following tissue culture.</title>
        <authorList>
            <person name="Rajewski A."/>
            <person name="Carter-House D."/>
            <person name="Stajich J."/>
            <person name="Litt A."/>
        </authorList>
    </citation>
    <scope>NUCLEOTIDE SEQUENCE [LARGE SCALE GENOMIC DNA]</scope>
    <source>
        <strain evidence="6">AR-01</strain>
    </source>
</reference>
<protein>
    <recommendedName>
        <fullName evidence="5">Nucleotidyl transferase domain-containing protein</fullName>
    </recommendedName>
</protein>
<comment type="caution">
    <text evidence="6">The sequence shown here is derived from an EMBL/GenBank/DDBJ whole genome shotgun (WGS) entry which is preliminary data.</text>
</comment>
<sequence length="296" mass="33899">MFTLQSISKDSDVFCDMAPVQLCSPESSHCSNIFWQWCDPLEMVVEVLAATQTPGNRKKMVQGTADAVRQFIWVFELFDSRASDFGLVKIDSRGRVVQFAEKPKGFDLKAMQVDTTLIGLSPQDAKRSPYIASMGVYVFKTDVLLKLLKWRYPTANDFVEIIPAAIAEHNVKHVTRDYWEDIGTVKSLFMMLTWSSQQEHVANSLYVTFPKFQFYDPETPFYTSPGSFLAKIDNCKIKDAIISWMFLVNNAKIGKDVVIMNKDGVQEADRPEEGFYISQNHYSRKPDERWNGHMNL</sequence>
<organism evidence="6 7">
    <name type="scientific">Datura stramonium</name>
    <name type="common">Jimsonweed</name>
    <name type="synonym">Common thornapple</name>
    <dbReference type="NCBI Taxonomy" id="4076"/>
    <lineage>
        <taxon>Eukaryota</taxon>
        <taxon>Viridiplantae</taxon>
        <taxon>Streptophyta</taxon>
        <taxon>Embryophyta</taxon>
        <taxon>Tracheophyta</taxon>
        <taxon>Spermatophyta</taxon>
        <taxon>Magnoliopsida</taxon>
        <taxon>eudicotyledons</taxon>
        <taxon>Gunneridae</taxon>
        <taxon>Pentapetalae</taxon>
        <taxon>asterids</taxon>
        <taxon>lamiids</taxon>
        <taxon>Solanales</taxon>
        <taxon>Solanaceae</taxon>
        <taxon>Solanoideae</taxon>
        <taxon>Datureae</taxon>
        <taxon>Datura</taxon>
    </lineage>
</organism>
<evidence type="ECO:0000313" key="7">
    <source>
        <dbReference type="Proteomes" id="UP000823775"/>
    </source>
</evidence>
<dbReference type="InterPro" id="IPR005836">
    <property type="entry name" value="ADP_Glu_pyroP_CS"/>
</dbReference>
<dbReference type="Gene3D" id="2.160.10.10">
    <property type="entry name" value="Hexapeptide repeat proteins"/>
    <property type="match status" value="1"/>
</dbReference>
<evidence type="ECO:0000256" key="1">
    <source>
        <dbReference type="ARBA" id="ARBA00010443"/>
    </source>
</evidence>
<name>A0ABS8SDC1_DATST</name>
<dbReference type="PANTHER" id="PTHR43523:SF4">
    <property type="entry name" value="GLUCOSE-1-PHOSPHATE ADENYLYLTRANSFERASE LARGE SUBUNIT 3, CHLOROPLASTIC"/>
    <property type="match status" value="1"/>
</dbReference>
<keyword evidence="4" id="KW-0067">ATP-binding</keyword>
<dbReference type="PANTHER" id="PTHR43523">
    <property type="entry name" value="GLUCOSE-1-PHOSPHATE ADENYLYLTRANSFERASE-RELATED"/>
    <property type="match status" value="1"/>
</dbReference>
<dbReference type="Pfam" id="PF25247">
    <property type="entry name" value="LbH_GLGC"/>
    <property type="match status" value="1"/>
</dbReference>
<dbReference type="SUPFAM" id="SSF53448">
    <property type="entry name" value="Nucleotide-diphospho-sugar transferases"/>
    <property type="match status" value="1"/>
</dbReference>
<keyword evidence="3" id="KW-0547">Nucleotide-binding</keyword>
<dbReference type="InterPro" id="IPR011831">
    <property type="entry name" value="ADP-Glc_PPase"/>
</dbReference>
<evidence type="ECO:0000256" key="3">
    <source>
        <dbReference type="ARBA" id="ARBA00022741"/>
    </source>
</evidence>
<dbReference type="InterPro" id="IPR029044">
    <property type="entry name" value="Nucleotide-diphossugar_trans"/>
</dbReference>
<comment type="subunit">
    <text evidence="2">Heterotetramer.</text>
</comment>
<comment type="similarity">
    <text evidence="1">Belongs to the bacterial/plant glucose-1-phosphate adenylyltransferase family.</text>
</comment>
<evidence type="ECO:0000313" key="6">
    <source>
        <dbReference type="EMBL" id="MCD7456752.1"/>
    </source>
</evidence>